<feature type="transmembrane region" description="Helical" evidence="2">
    <location>
        <begin position="65"/>
        <end position="84"/>
    </location>
</feature>
<dbReference type="Proteomes" id="UP000769528">
    <property type="component" value="Unassembled WGS sequence"/>
</dbReference>
<evidence type="ECO:0000256" key="2">
    <source>
        <dbReference type="SAM" id="Phobius"/>
    </source>
</evidence>
<feature type="compositionally biased region" description="Polar residues" evidence="1">
    <location>
        <begin position="1"/>
        <end position="10"/>
    </location>
</feature>
<proteinExistence type="predicted"/>
<evidence type="ECO:0000313" key="3">
    <source>
        <dbReference type="EMBL" id="KAH3674178.1"/>
    </source>
</evidence>
<name>A0A9P8TC90_9ASCO</name>
<keyword evidence="2" id="KW-0472">Membrane</keyword>
<feature type="region of interest" description="Disordered" evidence="1">
    <location>
        <begin position="1"/>
        <end position="35"/>
    </location>
</feature>
<reference evidence="3" key="1">
    <citation type="journal article" date="2021" name="Open Biol.">
        <title>Shared evolutionary footprints suggest mitochondrial oxidative damage underlies multiple complex I losses in fungi.</title>
        <authorList>
            <person name="Schikora-Tamarit M.A."/>
            <person name="Marcet-Houben M."/>
            <person name="Nosek J."/>
            <person name="Gabaldon T."/>
        </authorList>
    </citation>
    <scope>NUCLEOTIDE SEQUENCE</scope>
    <source>
        <strain evidence="3">CBS6341</strain>
    </source>
</reference>
<evidence type="ECO:0008006" key="5">
    <source>
        <dbReference type="Google" id="ProtNLM"/>
    </source>
</evidence>
<gene>
    <name evidence="3" type="ORF">WICMUC_003420</name>
</gene>
<accession>A0A9P8TC90</accession>
<keyword evidence="2" id="KW-0812">Transmembrane</keyword>
<sequence>MDISSKSKNLNGCDEAAEDIEDDNEGVENEGVENEGVENEGVVMGTLLPELTFSKDGSFIMVGKWIFCLSLVSAWWSFLVLLAISL</sequence>
<organism evidence="3 4">
    <name type="scientific">Wickerhamomyces mucosus</name>
    <dbReference type="NCBI Taxonomy" id="1378264"/>
    <lineage>
        <taxon>Eukaryota</taxon>
        <taxon>Fungi</taxon>
        <taxon>Dikarya</taxon>
        <taxon>Ascomycota</taxon>
        <taxon>Saccharomycotina</taxon>
        <taxon>Saccharomycetes</taxon>
        <taxon>Phaffomycetales</taxon>
        <taxon>Wickerhamomycetaceae</taxon>
        <taxon>Wickerhamomyces</taxon>
    </lineage>
</organism>
<reference evidence="3" key="2">
    <citation type="submission" date="2021-01" db="EMBL/GenBank/DDBJ databases">
        <authorList>
            <person name="Schikora-Tamarit M.A."/>
        </authorList>
    </citation>
    <scope>NUCLEOTIDE SEQUENCE</scope>
    <source>
        <strain evidence="3">CBS6341</strain>
    </source>
</reference>
<feature type="compositionally biased region" description="Acidic residues" evidence="1">
    <location>
        <begin position="15"/>
        <end position="35"/>
    </location>
</feature>
<protein>
    <recommendedName>
        <fullName evidence="5">Transmembrane protein</fullName>
    </recommendedName>
</protein>
<keyword evidence="2" id="KW-1133">Transmembrane helix</keyword>
<keyword evidence="4" id="KW-1185">Reference proteome</keyword>
<evidence type="ECO:0000313" key="4">
    <source>
        <dbReference type="Proteomes" id="UP000769528"/>
    </source>
</evidence>
<dbReference type="EMBL" id="JAEUBF010000905">
    <property type="protein sequence ID" value="KAH3674178.1"/>
    <property type="molecule type" value="Genomic_DNA"/>
</dbReference>
<dbReference type="AlphaFoldDB" id="A0A9P8TC90"/>
<evidence type="ECO:0000256" key="1">
    <source>
        <dbReference type="SAM" id="MobiDB-lite"/>
    </source>
</evidence>
<comment type="caution">
    <text evidence="3">The sequence shown here is derived from an EMBL/GenBank/DDBJ whole genome shotgun (WGS) entry which is preliminary data.</text>
</comment>